<dbReference type="RefSeq" id="WP_096429390.1">
    <property type="nucleotide sequence ID" value="NZ_AP018042.1"/>
</dbReference>
<comment type="catalytic activity">
    <reaction evidence="6">
        <text>uridine + phosphate = alpha-D-ribose 1-phosphate + uracil</text>
        <dbReference type="Rhea" id="RHEA:24388"/>
        <dbReference type="ChEBI" id="CHEBI:16704"/>
        <dbReference type="ChEBI" id="CHEBI:17568"/>
        <dbReference type="ChEBI" id="CHEBI:43474"/>
        <dbReference type="ChEBI" id="CHEBI:57720"/>
        <dbReference type="EC" id="2.4.2.3"/>
    </reaction>
</comment>
<dbReference type="SUPFAM" id="SSF53167">
    <property type="entry name" value="Purine and uridine phosphorylases"/>
    <property type="match status" value="1"/>
</dbReference>
<sequence length="238" mass="26042">MSAHNEAKMGDIAETILLPGDPLRAKYIADNFLEDVVCYNKVRNMLGFTGTYKGKRISVQGTGMGIPSISIYAHELITQYGVKNLIRIGTCGSFNEDVHVRDVILAMTSCTDSGINKNLFRGMDYSPCADFGMLSDAHKAATEQGVNIRVGSTLSSDIFYHDLENNPEPFKIWADYGVLAVEMEATALYTIAARNKAKALAILTVSDHILTGEATSAEERQTTLHTMIKIGLETAIRQ</sequence>
<dbReference type="EMBL" id="AP018042">
    <property type="protein sequence ID" value="BAX80541.1"/>
    <property type="molecule type" value="Genomic_DNA"/>
</dbReference>
<dbReference type="InterPro" id="IPR004402">
    <property type="entry name" value="DeoD-type"/>
</dbReference>
<dbReference type="EC" id="2.4.2.3" evidence="2"/>
<reference evidence="8 9" key="1">
    <citation type="journal article" date="2018" name="Mar. Genomics">
        <title>Complete genome sequence of Marinifilaceae bacterium strain SPP2, isolated from the Antarctic marine sediment.</title>
        <authorList>
            <person name="Watanabe M."/>
            <person name="Kojima H."/>
            <person name="Fukui M."/>
        </authorList>
    </citation>
    <scope>NUCLEOTIDE SEQUENCE [LARGE SCALE GENOMIC DNA]</scope>
    <source>
        <strain evidence="8 9">SPP2</strain>
    </source>
</reference>
<dbReference type="PROSITE" id="PS01232">
    <property type="entry name" value="PNP_UDP_1"/>
    <property type="match status" value="1"/>
</dbReference>
<dbReference type="Proteomes" id="UP000218267">
    <property type="component" value="Chromosome"/>
</dbReference>
<evidence type="ECO:0000259" key="7">
    <source>
        <dbReference type="Pfam" id="PF01048"/>
    </source>
</evidence>
<name>A0A1Y1CMP7_9BACT</name>
<accession>A0A1Y1CMP7</accession>
<evidence type="ECO:0000256" key="1">
    <source>
        <dbReference type="ARBA" id="ARBA00010456"/>
    </source>
</evidence>
<keyword evidence="5" id="KW-0808">Transferase</keyword>
<dbReference type="InterPro" id="IPR035994">
    <property type="entry name" value="Nucleoside_phosphorylase_sf"/>
</dbReference>
<dbReference type="CDD" id="cd09006">
    <property type="entry name" value="PNP_EcPNPI-like"/>
    <property type="match status" value="1"/>
</dbReference>
<keyword evidence="4" id="KW-0328">Glycosyltransferase</keyword>
<evidence type="ECO:0000256" key="5">
    <source>
        <dbReference type="ARBA" id="ARBA00022679"/>
    </source>
</evidence>
<feature type="domain" description="Nucleoside phosphorylase" evidence="7">
    <location>
        <begin position="16"/>
        <end position="221"/>
    </location>
</feature>
<evidence type="ECO:0000256" key="6">
    <source>
        <dbReference type="ARBA" id="ARBA00048447"/>
    </source>
</evidence>
<evidence type="ECO:0000256" key="2">
    <source>
        <dbReference type="ARBA" id="ARBA00011888"/>
    </source>
</evidence>
<reference evidence="9" key="2">
    <citation type="journal article" date="2020" name="Antonie Van Leeuwenhoek">
        <title>Labilibaculum antarcticum sp. nov., a novel facultative anaerobic, psychrotorelant bacterium isolated from marine sediment of Antarctica.</title>
        <authorList>
            <person name="Watanabe M."/>
            <person name="Kojima H."/>
            <person name="Fukui M."/>
        </authorList>
    </citation>
    <scope>NUCLEOTIDE SEQUENCE [LARGE SCALE GENOMIC DNA]</scope>
    <source>
        <strain evidence="9">SPP2</strain>
    </source>
</reference>
<protein>
    <recommendedName>
        <fullName evidence="3">Uridine phosphorylase</fullName>
        <ecNumber evidence="2">2.4.2.3</ecNumber>
    </recommendedName>
</protein>
<dbReference type="PANTHER" id="PTHR43691:SF11">
    <property type="entry name" value="FI09636P-RELATED"/>
    <property type="match status" value="1"/>
</dbReference>
<dbReference type="InterPro" id="IPR000845">
    <property type="entry name" value="Nucleoside_phosphorylase_d"/>
</dbReference>
<dbReference type="InterPro" id="IPR018016">
    <property type="entry name" value="Nucleoside_phosphorylase_CS"/>
</dbReference>
<dbReference type="KEGG" id="mbas:ALGA_2208"/>
<evidence type="ECO:0000313" key="9">
    <source>
        <dbReference type="Proteomes" id="UP000218267"/>
    </source>
</evidence>
<comment type="similarity">
    <text evidence="1">Belongs to the PNP/UDP phosphorylase family.</text>
</comment>
<dbReference type="Pfam" id="PF01048">
    <property type="entry name" value="PNP_UDP_1"/>
    <property type="match status" value="1"/>
</dbReference>
<dbReference type="GO" id="GO:0004731">
    <property type="term" value="F:purine-nucleoside phosphorylase activity"/>
    <property type="evidence" value="ECO:0007669"/>
    <property type="project" value="InterPro"/>
</dbReference>
<dbReference type="NCBIfam" id="NF004489">
    <property type="entry name" value="PRK05819.1"/>
    <property type="match status" value="1"/>
</dbReference>
<keyword evidence="9" id="KW-1185">Reference proteome</keyword>
<evidence type="ECO:0000313" key="8">
    <source>
        <dbReference type="EMBL" id="BAX80541.1"/>
    </source>
</evidence>
<gene>
    <name evidence="8" type="ORF">ALGA_2208</name>
</gene>
<dbReference type="OrthoDB" id="9782889at2"/>
<dbReference type="PANTHER" id="PTHR43691">
    <property type="entry name" value="URIDINE PHOSPHORYLASE"/>
    <property type="match status" value="1"/>
</dbReference>
<evidence type="ECO:0000256" key="3">
    <source>
        <dbReference type="ARBA" id="ARBA00021980"/>
    </source>
</evidence>
<dbReference type="GO" id="GO:0006152">
    <property type="term" value="P:purine nucleoside catabolic process"/>
    <property type="evidence" value="ECO:0007669"/>
    <property type="project" value="TreeGrafter"/>
</dbReference>
<evidence type="ECO:0000256" key="4">
    <source>
        <dbReference type="ARBA" id="ARBA00022676"/>
    </source>
</evidence>
<dbReference type="Gene3D" id="3.40.50.1580">
    <property type="entry name" value="Nucleoside phosphorylase domain"/>
    <property type="match status" value="1"/>
</dbReference>
<proteinExistence type="inferred from homology"/>
<dbReference type="GO" id="GO:0005829">
    <property type="term" value="C:cytosol"/>
    <property type="evidence" value="ECO:0007669"/>
    <property type="project" value="TreeGrafter"/>
</dbReference>
<dbReference type="HAMAP" id="MF_01627">
    <property type="entry name" value="Pur_nucleosid_phosp"/>
    <property type="match status" value="1"/>
</dbReference>
<dbReference type="GO" id="GO:0004850">
    <property type="term" value="F:uridine phosphorylase activity"/>
    <property type="evidence" value="ECO:0007669"/>
    <property type="project" value="UniProtKB-EC"/>
</dbReference>
<dbReference type="AlphaFoldDB" id="A0A1Y1CMP7"/>
<dbReference type="NCBIfam" id="TIGR00107">
    <property type="entry name" value="deoD"/>
    <property type="match status" value="1"/>
</dbReference>
<organism evidence="8 9">
    <name type="scientific">Labilibaculum antarcticum</name>
    <dbReference type="NCBI Taxonomy" id="1717717"/>
    <lineage>
        <taxon>Bacteria</taxon>
        <taxon>Pseudomonadati</taxon>
        <taxon>Bacteroidota</taxon>
        <taxon>Bacteroidia</taxon>
        <taxon>Marinilabiliales</taxon>
        <taxon>Marinifilaceae</taxon>
        <taxon>Labilibaculum</taxon>
    </lineage>
</organism>